<organism evidence="2 3">
    <name type="scientific">Actinia tenebrosa</name>
    <name type="common">Australian red waratah sea anemone</name>
    <dbReference type="NCBI Taxonomy" id="6105"/>
    <lineage>
        <taxon>Eukaryota</taxon>
        <taxon>Metazoa</taxon>
        <taxon>Cnidaria</taxon>
        <taxon>Anthozoa</taxon>
        <taxon>Hexacorallia</taxon>
        <taxon>Actiniaria</taxon>
        <taxon>Actiniidae</taxon>
        <taxon>Actinia</taxon>
    </lineage>
</organism>
<accession>A0A6P8IQX8</accession>
<evidence type="ECO:0000313" key="2">
    <source>
        <dbReference type="Proteomes" id="UP000515163"/>
    </source>
</evidence>
<gene>
    <name evidence="3" type="primary">LOC116303300</name>
</gene>
<dbReference type="InParanoid" id="A0A6P8IQX8"/>
<dbReference type="OrthoDB" id="5989563at2759"/>
<dbReference type="KEGG" id="aten:116303300"/>
<name>A0A6P8IQX8_ACTTE</name>
<protein>
    <submittedName>
        <fullName evidence="3">Uncharacterized protein LOC116303300</fullName>
    </submittedName>
</protein>
<dbReference type="GeneID" id="116303300"/>
<dbReference type="AlphaFoldDB" id="A0A6P8IQX8"/>
<sequence>MQGSKITARRTTDGRTVCRDASYFKLVNTVINTADETETVGPSQEEPKETTDTKQEDPRERILRETKSHEDRKKPPNNEGKQAELKEKSSKMTQVKQEKTEERVEREKPQDEGEKVSRPRRERRRPKKFEDYYMYP</sequence>
<dbReference type="RefSeq" id="XP_031568678.1">
    <property type="nucleotide sequence ID" value="XM_031712818.1"/>
</dbReference>
<keyword evidence="2" id="KW-1185">Reference proteome</keyword>
<dbReference type="Proteomes" id="UP000515163">
    <property type="component" value="Unplaced"/>
</dbReference>
<evidence type="ECO:0000313" key="3">
    <source>
        <dbReference type="RefSeq" id="XP_031568678.1"/>
    </source>
</evidence>
<proteinExistence type="predicted"/>
<feature type="compositionally biased region" description="Basic and acidic residues" evidence="1">
    <location>
        <begin position="45"/>
        <end position="119"/>
    </location>
</feature>
<reference evidence="3" key="1">
    <citation type="submission" date="2025-08" db="UniProtKB">
        <authorList>
            <consortium name="RefSeq"/>
        </authorList>
    </citation>
    <scope>IDENTIFICATION</scope>
    <source>
        <tissue evidence="3">Tentacle</tissue>
    </source>
</reference>
<feature type="region of interest" description="Disordered" evidence="1">
    <location>
        <begin position="31"/>
        <end position="136"/>
    </location>
</feature>
<evidence type="ECO:0000256" key="1">
    <source>
        <dbReference type="SAM" id="MobiDB-lite"/>
    </source>
</evidence>